<dbReference type="InterPro" id="IPR011042">
    <property type="entry name" value="6-blade_b-propeller_TolB-like"/>
</dbReference>
<dbReference type="STRING" id="1192034.CAP_1552"/>
<dbReference type="PROSITE" id="PS51257">
    <property type="entry name" value="PROKAR_LIPOPROTEIN"/>
    <property type="match status" value="1"/>
</dbReference>
<evidence type="ECO:0000313" key="2">
    <source>
        <dbReference type="EMBL" id="EYF06855.1"/>
    </source>
</evidence>
<proteinExistence type="predicted"/>
<dbReference type="Gene3D" id="2.120.10.30">
    <property type="entry name" value="TolB, C-terminal domain"/>
    <property type="match status" value="1"/>
</dbReference>
<evidence type="ECO:0008006" key="4">
    <source>
        <dbReference type="Google" id="ProtNLM"/>
    </source>
</evidence>
<dbReference type="Pfam" id="PF07676">
    <property type="entry name" value="PD40"/>
    <property type="match status" value="1"/>
</dbReference>
<dbReference type="AlphaFoldDB" id="A0A017TDG2"/>
<gene>
    <name evidence="2" type="ORF">CAP_1552</name>
</gene>
<dbReference type="OrthoDB" id="5481610at2"/>
<keyword evidence="3" id="KW-1185">Reference proteome</keyword>
<dbReference type="Proteomes" id="UP000019678">
    <property type="component" value="Unassembled WGS sequence"/>
</dbReference>
<sequence>MRIASALALSWTCILAVGVYACGSGDNPGGEGAGNGQGGIAGAGGEGGDGSLFEDHGQLLSIAIDPPTAIVEVLNGAADPRDFNAMGTFQDGTVAEVTATWSIDRPVLGLVDGQGSFAASGTLGGVGVLTAKVNDLTATGEVTVNLRLLQNPGNLSTEDLEAFDTPDGNPSGTLLYPYDKTVFARGLLPPEVMWNGGAVGDGYRIHIQEGHFEATIYTKAEPPSAFVMSNDFWSQLTETNAGEDVQIAVSRLSGGQAHAPMTSTWKIAQGSLRGTIYYWAVNTGQLMKITPGVSEPQLVFDPGPVDQLGTPAPANYDGTVPPWSGGTAGKRCVACHTVSKDGSTLAALFERKSMTQSPFGTIDLTSPNPGVVQMSPYDSNAIFLALTPDGKQVVRNDVNMTLRLVDAASGTQLPSALDALIGSAADPAFSHDGKLLAFSSNITGAYPVEFWRADLDIFDFDQSTLTFTNQRQIRAGGNEAIAFPSFTPDSKQVVYQKGNYSRAKYGNGEWGRDDLYLTDIDGVLGELALDAANGVGIVPDTNRQINYQPTVNPISVGGYTWVVFVSPRDYGNKMASPNGNPTYENRKQLWVAAIDANPQPGQDPSHPAFWLPGQDLTTTNMSGYWALAPCSQEGTGCSQGFECCTGFCQPNDAGEYVCSATPGSCSQIGEACTANSDCCDPNASCVGGFCALGTPQ</sequence>
<dbReference type="Gene3D" id="2.60.40.1080">
    <property type="match status" value="1"/>
</dbReference>
<dbReference type="InterPro" id="IPR011659">
    <property type="entry name" value="WD40"/>
</dbReference>
<dbReference type="SUPFAM" id="SSF82171">
    <property type="entry name" value="DPP6 N-terminal domain-like"/>
    <property type="match status" value="1"/>
</dbReference>
<dbReference type="RefSeq" id="WP_044239256.1">
    <property type="nucleotide sequence ID" value="NZ_ASRX01000014.1"/>
</dbReference>
<dbReference type="EMBL" id="ASRX01000014">
    <property type="protein sequence ID" value="EYF06855.1"/>
    <property type="molecule type" value="Genomic_DNA"/>
</dbReference>
<evidence type="ECO:0000313" key="3">
    <source>
        <dbReference type="Proteomes" id="UP000019678"/>
    </source>
</evidence>
<protein>
    <recommendedName>
        <fullName evidence="4">TolB protein</fullName>
    </recommendedName>
</protein>
<comment type="caution">
    <text evidence="2">The sequence shown here is derived from an EMBL/GenBank/DDBJ whole genome shotgun (WGS) entry which is preliminary data.</text>
</comment>
<feature type="chain" id="PRO_5001497143" description="TolB protein" evidence="1">
    <location>
        <begin position="22"/>
        <end position="696"/>
    </location>
</feature>
<dbReference type="eggNOG" id="COG0823">
    <property type="taxonomic scope" value="Bacteria"/>
</dbReference>
<keyword evidence="1" id="KW-0732">Signal</keyword>
<accession>A0A017TDG2</accession>
<evidence type="ECO:0000256" key="1">
    <source>
        <dbReference type="SAM" id="SignalP"/>
    </source>
</evidence>
<reference evidence="2 3" key="1">
    <citation type="submission" date="2013-05" db="EMBL/GenBank/DDBJ databases">
        <title>Genome assembly of Chondromyces apiculatus DSM 436.</title>
        <authorList>
            <person name="Sharma G."/>
            <person name="Khatri I."/>
            <person name="Kaur C."/>
            <person name="Mayilraj S."/>
            <person name="Subramanian S."/>
        </authorList>
    </citation>
    <scope>NUCLEOTIDE SEQUENCE [LARGE SCALE GENOMIC DNA]</scope>
    <source>
        <strain evidence="2 3">DSM 436</strain>
    </source>
</reference>
<organism evidence="2 3">
    <name type="scientific">Chondromyces apiculatus DSM 436</name>
    <dbReference type="NCBI Taxonomy" id="1192034"/>
    <lineage>
        <taxon>Bacteria</taxon>
        <taxon>Pseudomonadati</taxon>
        <taxon>Myxococcota</taxon>
        <taxon>Polyangia</taxon>
        <taxon>Polyangiales</taxon>
        <taxon>Polyangiaceae</taxon>
        <taxon>Chondromyces</taxon>
    </lineage>
</organism>
<name>A0A017TDG2_9BACT</name>
<feature type="signal peptide" evidence="1">
    <location>
        <begin position="1"/>
        <end position="21"/>
    </location>
</feature>